<dbReference type="EMBL" id="ML994775">
    <property type="protein sequence ID" value="KAF2174769.1"/>
    <property type="molecule type" value="Genomic_DNA"/>
</dbReference>
<dbReference type="AlphaFoldDB" id="A0A6A6D976"/>
<keyword evidence="2" id="KW-1185">Reference proteome</keyword>
<reference evidence="1" key="1">
    <citation type="journal article" date="2020" name="Stud. Mycol.">
        <title>101 Dothideomycetes genomes: a test case for predicting lifestyles and emergence of pathogens.</title>
        <authorList>
            <person name="Haridas S."/>
            <person name="Albert R."/>
            <person name="Binder M."/>
            <person name="Bloem J."/>
            <person name="Labutti K."/>
            <person name="Salamov A."/>
            <person name="Andreopoulos B."/>
            <person name="Baker S."/>
            <person name="Barry K."/>
            <person name="Bills G."/>
            <person name="Bluhm B."/>
            <person name="Cannon C."/>
            <person name="Castanera R."/>
            <person name="Culley D."/>
            <person name="Daum C."/>
            <person name="Ezra D."/>
            <person name="Gonzalez J."/>
            <person name="Henrissat B."/>
            <person name="Kuo A."/>
            <person name="Liang C."/>
            <person name="Lipzen A."/>
            <person name="Lutzoni F."/>
            <person name="Magnuson J."/>
            <person name="Mondo S."/>
            <person name="Nolan M."/>
            <person name="Ohm R."/>
            <person name="Pangilinan J."/>
            <person name="Park H.-J."/>
            <person name="Ramirez L."/>
            <person name="Alfaro M."/>
            <person name="Sun H."/>
            <person name="Tritt A."/>
            <person name="Yoshinaga Y."/>
            <person name="Zwiers L.-H."/>
            <person name="Turgeon B."/>
            <person name="Goodwin S."/>
            <person name="Spatafora J."/>
            <person name="Crous P."/>
            <person name="Grigoriev I."/>
        </authorList>
    </citation>
    <scope>NUCLEOTIDE SEQUENCE</scope>
    <source>
        <strain evidence="1">CBS 207.26</strain>
    </source>
</reference>
<dbReference type="Proteomes" id="UP000800200">
    <property type="component" value="Unassembled WGS sequence"/>
</dbReference>
<name>A0A6A6D976_9PEZI</name>
<organism evidence="1 2">
    <name type="scientific">Zopfia rhizophila CBS 207.26</name>
    <dbReference type="NCBI Taxonomy" id="1314779"/>
    <lineage>
        <taxon>Eukaryota</taxon>
        <taxon>Fungi</taxon>
        <taxon>Dikarya</taxon>
        <taxon>Ascomycota</taxon>
        <taxon>Pezizomycotina</taxon>
        <taxon>Dothideomycetes</taxon>
        <taxon>Dothideomycetes incertae sedis</taxon>
        <taxon>Zopfiaceae</taxon>
        <taxon>Zopfia</taxon>
    </lineage>
</organism>
<accession>A0A6A6D976</accession>
<sequence length="285" mass="32387">SSLTTKLAADGKNWKDWSKQVENWAVAHKALPILKGKLARPSYNPGDTSWMLHTEEQPKLTTTMDAAGKLAEFKRCEEYNKNVRPLNESTRKAKERAQKEHDDWAIRDAELQNTIIATVDSALATTIRSCLSAAEMYKTVGELNAVSGHGNLRNVWAAFVDLRADNQKSIRGYMGAFRNALIDVTNQGIILSYKKTMEDGTTKIDKDTLEELLVAHFLLGLRRVLPDWVEARENDMRQGKVWTVDLLMASLEDRICNEKDDPIKIFIVKAKKEEEDRVNKRVTDR</sequence>
<dbReference type="Pfam" id="PF14223">
    <property type="entry name" value="Retrotran_gag_2"/>
    <property type="match status" value="1"/>
</dbReference>
<gene>
    <name evidence="1" type="ORF">K469DRAFT_463474</name>
</gene>
<feature type="non-terminal residue" evidence="1">
    <location>
        <position position="285"/>
    </location>
</feature>
<evidence type="ECO:0000313" key="1">
    <source>
        <dbReference type="EMBL" id="KAF2174769.1"/>
    </source>
</evidence>
<evidence type="ECO:0000313" key="2">
    <source>
        <dbReference type="Proteomes" id="UP000800200"/>
    </source>
</evidence>
<dbReference type="OrthoDB" id="3791493at2759"/>
<feature type="non-terminal residue" evidence="1">
    <location>
        <position position="1"/>
    </location>
</feature>
<proteinExistence type="predicted"/>
<protein>
    <submittedName>
        <fullName evidence="1">Uncharacterized protein</fullName>
    </submittedName>
</protein>